<accession>A0A2U1EAC9</accession>
<dbReference type="InterPro" id="IPR019587">
    <property type="entry name" value="Polyketide_cyclase/dehydratase"/>
</dbReference>
<dbReference type="EMBL" id="QEKW01000027">
    <property type="protein sequence ID" value="PVY96903.1"/>
    <property type="molecule type" value="Genomic_DNA"/>
</dbReference>
<organism evidence="1 2">
    <name type="scientific">Actinomycetospora cinnamomea</name>
    <dbReference type="NCBI Taxonomy" id="663609"/>
    <lineage>
        <taxon>Bacteria</taxon>
        <taxon>Bacillati</taxon>
        <taxon>Actinomycetota</taxon>
        <taxon>Actinomycetes</taxon>
        <taxon>Pseudonocardiales</taxon>
        <taxon>Pseudonocardiaceae</taxon>
        <taxon>Actinomycetospora</taxon>
    </lineage>
</organism>
<keyword evidence="2" id="KW-1185">Reference proteome</keyword>
<evidence type="ECO:0000313" key="1">
    <source>
        <dbReference type="EMBL" id="PVY96903.1"/>
    </source>
</evidence>
<gene>
    <name evidence="1" type="ORF">C8D89_12730</name>
</gene>
<comment type="caution">
    <text evidence="1">The sequence shown here is derived from an EMBL/GenBank/DDBJ whole genome shotgun (WGS) entry which is preliminary data.</text>
</comment>
<dbReference type="CDD" id="cd07812">
    <property type="entry name" value="SRPBCC"/>
    <property type="match status" value="1"/>
</dbReference>
<dbReference type="Pfam" id="PF10604">
    <property type="entry name" value="Polyketide_cyc2"/>
    <property type="match status" value="1"/>
</dbReference>
<dbReference type="Gene3D" id="3.30.530.20">
    <property type="match status" value="1"/>
</dbReference>
<dbReference type="AlphaFoldDB" id="A0A2U1EAC9"/>
<proteinExistence type="predicted"/>
<dbReference type="OrthoDB" id="4618973at2"/>
<protein>
    <submittedName>
        <fullName evidence="1">Polyketide cyclase/dehydrase/lipid transport protein</fullName>
    </submittedName>
</protein>
<dbReference type="SUPFAM" id="SSF55961">
    <property type="entry name" value="Bet v1-like"/>
    <property type="match status" value="1"/>
</dbReference>
<name>A0A2U1EAC9_9PSEU</name>
<reference evidence="1 2" key="1">
    <citation type="submission" date="2018-04" db="EMBL/GenBank/DDBJ databases">
        <title>Genomic Encyclopedia of Type Strains, Phase IV (KMG-IV): sequencing the most valuable type-strain genomes for metagenomic binning, comparative biology and taxonomic classification.</title>
        <authorList>
            <person name="Goeker M."/>
        </authorList>
    </citation>
    <scope>NUCLEOTIDE SEQUENCE [LARGE SCALE GENOMIC DNA]</scope>
    <source>
        <strain evidence="1 2">DSM 45771</strain>
    </source>
</reference>
<sequence length="158" mass="17487">MGAVETPAPDTWILADSTHVAATPQQVYDVVSDVTRTGEWSVFTRACEWEDAEGPQVGARFVGHNSRPGRDWDTRSEVVAADPGREFAWEVNGLVRWGFEMEPEGDGTRLTHRWVLPPAARDVLRERFGDDGVELRTNDARTSIPATLASVRAVVERG</sequence>
<dbReference type="Proteomes" id="UP000245639">
    <property type="component" value="Unassembled WGS sequence"/>
</dbReference>
<evidence type="ECO:0000313" key="2">
    <source>
        <dbReference type="Proteomes" id="UP000245639"/>
    </source>
</evidence>
<dbReference type="InterPro" id="IPR023393">
    <property type="entry name" value="START-like_dom_sf"/>
</dbReference>